<evidence type="ECO:0000259" key="7">
    <source>
        <dbReference type="Pfam" id="PF00482"/>
    </source>
</evidence>
<comment type="caution">
    <text evidence="8">The sequence shown here is derived from an EMBL/GenBank/DDBJ whole genome shotgun (WGS) entry which is preliminary data.</text>
</comment>
<protein>
    <recommendedName>
        <fullName evidence="7">Type II secretion system protein GspF domain-containing protein</fullName>
    </recommendedName>
</protein>
<organism evidence="8 9">
    <name type="scientific">Aeromicrobium camelliae</name>
    <dbReference type="NCBI Taxonomy" id="1538144"/>
    <lineage>
        <taxon>Bacteria</taxon>
        <taxon>Bacillati</taxon>
        <taxon>Actinomycetota</taxon>
        <taxon>Actinomycetes</taxon>
        <taxon>Propionibacteriales</taxon>
        <taxon>Nocardioidaceae</taxon>
        <taxon>Aeromicrobium</taxon>
    </lineage>
</organism>
<evidence type="ECO:0000256" key="2">
    <source>
        <dbReference type="ARBA" id="ARBA00022475"/>
    </source>
</evidence>
<dbReference type="Gene3D" id="1.20.81.30">
    <property type="entry name" value="Type II secretion system (T2SS), domain F"/>
    <property type="match status" value="1"/>
</dbReference>
<evidence type="ECO:0000256" key="1">
    <source>
        <dbReference type="ARBA" id="ARBA00004651"/>
    </source>
</evidence>
<accession>A0A3N6WN67</accession>
<keyword evidence="3 6" id="KW-0812">Transmembrane</keyword>
<evidence type="ECO:0000313" key="9">
    <source>
        <dbReference type="Proteomes" id="UP000275225"/>
    </source>
</evidence>
<dbReference type="InterPro" id="IPR018076">
    <property type="entry name" value="T2SS_GspF_dom"/>
</dbReference>
<dbReference type="Proteomes" id="UP000275225">
    <property type="component" value="Unassembled WGS sequence"/>
</dbReference>
<evidence type="ECO:0000256" key="3">
    <source>
        <dbReference type="ARBA" id="ARBA00022692"/>
    </source>
</evidence>
<dbReference type="RefSeq" id="WP_124237084.1">
    <property type="nucleotide sequence ID" value="NZ_JBHUFI010000007.1"/>
</dbReference>
<dbReference type="GO" id="GO:0005886">
    <property type="term" value="C:plasma membrane"/>
    <property type="evidence" value="ECO:0007669"/>
    <property type="project" value="UniProtKB-SubCell"/>
</dbReference>
<dbReference type="InterPro" id="IPR042094">
    <property type="entry name" value="T2SS_GspF_sf"/>
</dbReference>
<sequence length="306" mass="33080">MTVSVLLLIATLALFLLAITQFLTASNELSRLRRAIDPRDDEGTGRASTARLDRLIQSSPVGPTLEAARLQIGAPLTISQLTALIIAASVSLGVILGSMLSWLLFPLGVLLGVYAFRWYVRRKADQRREAFIAQMPDLARTLSNAASAGLSVRTAIALAAEDMEEPARSELTEVSNQLGLGRSLEEAVGDMEKRLPSREVSVLVNSLIVSARSGGALVSALRDIATTLETRKELRREIRTTYAQTVATAYAVLGMGLLSLFLIEQINEGSVDAMLRSNVGRITLIAAGGIYAFGVWLVRRMTRVEV</sequence>
<feature type="domain" description="Type II secretion system protein GspF" evidence="7">
    <location>
        <begin position="139"/>
        <end position="261"/>
    </location>
</feature>
<keyword evidence="2" id="KW-1003">Cell membrane</keyword>
<reference evidence="8 9" key="1">
    <citation type="submission" date="2018-11" db="EMBL/GenBank/DDBJ databases">
        <authorList>
            <person name="Li F."/>
        </authorList>
    </citation>
    <scope>NUCLEOTIDE SEQUENCE [LARGE SCALE GENOMIC DNA]</scope>
    <source>
        <strain evidence="8 9">YS17T</strain>
    </source>
</reference>
<feature type="transmembrane region" description="Helical" evidence="6">
    <location>
        <begin position="6"/>
        <end position="25"/>
    </location>
</feature>
<evidence type="ECO:0000313" key="8">
    <source>
        <dbReference type="EMBL" id="RQN03275.1"/>
    </source>
</evidence>
<dbReference type="OrthoDB" id="3747101at2"/>
<comment type="subcellular location">
    <subcellularLocation>
        <location evidence="1">Cell membrane</location>
        <topology evidence="1">Multi-pass membrane protein</topology>
    </subcellularLocation>
</comment>
<keyword evidence="5 6" id="KW-0472">Membrane</keyword>
<proteinExistence type="predicted"/>
<dbReference type="PANTHER" id="PTHR35007">
    <property type="entry name" value="INTEGRAL MEMBRANE PROTEIN-RELATED"/>
    <property type="match status" value="1"/>
</dbReference>
<evidence type="ECO:0000256" key="4">
    <source>
        <dbReference type="ARBA" id="ARBA00022989"/>
    </source>
</evidence>
<name>A0A3N6WN67_9ACTN</name>
<dbReference type="Pfam" id="PF00482">
    <property type="entry name" value="T2SSF"/>
    <property type="match status" value="1"/>
</dbReference>
<keyword evidence="4 6" id="KW-1133">Transmembrane helix</keyword>
<keyword evidence="9" id="KW-1185">Reference proteome</keyword>
<dbReference type="EMBL" id="RQJX01000013">
    <property type="protein sequence ID" value="RQN03275.1"/>
    <property type="molecule type" value="Genomic_DNA"/>
</dbReference>
<feature type="transmembrane region" description="Helical" evidence="6">
    <location>
        <begin position="76"/>
        <end position="96"/>
    </location>
</feature>
<feature type="transmembrane region" description="Helical" evidence="6">
    <location>
        <begin position="279"/>
        <end position="298"/>
    </location>
</feature>
<dbReference type="AlphaFoldDB" id="A0A3N6WN67"/>
<dbReference type="PANTHER" id="PTHR35007:SF1">
    <property type="entry name" value="PILUS ASSEMBLY PROTEIN"/>
    <property type="match status" value="1"/>
</dbReference>
<evidence type="ECO:0000256" key="6">
    <source>
        <dbReference type="SAM" id="Phobius"/>
    </source>
</evidence>
<gene>
    <name evidence="8" type="ORF">EHW97_10290</name>
</gene>
<feature type="transmembrane region" description="Helical" evidence="6">
    <location>
        <begin position="102"/>
        <end position="120"/>
    </location>
</feature>
<evidence type="ECO:0000256" key="5">
    <source>
        <dbReference type="ARBA" id="ARBA00023136"/>
    </source>
</evidence>
<feature type="transmembrane region" description="Helical" evidence="6">
    <location>
        <begin position="241"/>
        <end position="263"/>
    </location>
</feature>